<dbReference type="Proteomes" id="UP001241758">
    <property type="component" value="Unassembled WGS sequence"/>
</dbReference>
<accession>A0ABT6X0V3</accession>
<dbReference type="Gene3D" id="1.10.3210.10">
    <property type="entry name" value="Hypothetical protein af1432"/>
    <property type="match status" value="1"/>
</dbReference>
<protein>
    <submittedName>
        <fullName evidence="2">HD domain-containing protein</fullName>
    </submittedName>
</protein>
<reference evidence="2 3" key="1">
    <citation type="submission" date="2023-05" db="EMBL/GenBank/DDBJ databases">
        <title>Actinoplanes sp. NEAU-A12 genome sequencing.</title>
        <authorList>
            <person name="Wang Z.-S."/>
        </authorList>
    </citation>
    <scope>NUCLEOTIDE SEQUENCE [LARGE SCALE GENOMIC DNA]</scope>
    <source>
        <strain evidence="2 3">NEAU-A12</strain>
    </source>
</reference>
<dbReference type="PANTHER" id="PTHR35569:SF1">
    <property type="entry name" value="CYANAMIDE HYDRATASE DDI2-RELATED"/>
    <property type="match status" value="1"/>
</dbReference>
<dbReference type="PANTHER" id="PTHR35569">
    <property type="entry name" value="CYANAMIDE HYDRATASE DDI2-RELATED"/>
    <property type="match status" value="1"/>
</dbReference>
<feature type="domain" description="HD" evidence="1">
    <location>
        <begin position="59"/>
        <end position="150"/>
    </location>
</feature>
<name>A0ABT6X0V3_9ACTN</name>
<evidence type="ECO:0000313" key="2">
    <source>
        <dbReference type="EMBL" id="MDI6105644.1"/>
    </source>
</evidence>
<dbReference type="EMBL" id="JASCTH010000050">
    <property type="protein sequence ID" value="MDI6105644.1"/>
    <property type="molecule type" value="Genomic_DNA"/>
</dbReference>
<dbReference type="RefSeq" id="WP_282767110.1">
    <property type="nucleotide sequence ID" value="NZ_JASCTH010000050.1"/>
</dbReference>
<comment type="caution">
    <text evidence="2">The sequence shown here is derived from an EMBL/GenBank/DDBJ whole genome shotgun (WGS) entry which is preliminary data.</text>
</comment>
<sequence>MRNHGKILSKGGFFATHHSEAHRPMLITMTTKTDVLTLPADALATATLALVADTESTVVANHSIRSYLFARLLAEHQHLVAGRDYDQQLLFVACLLHDIGLSGPGDRHQRFEVDGADVAAEFLTARGLPAADVDAVWEAIALHTSPGIAERRGVLCQLVRRGVGMDLGFDAAFVTESDAARIHTAHPRLEVTRSLVDAIVAQAQRNPEKAPAYSLAWSFHRERGATPHLTALEAGAAASRWGD</sequence>
<evidence type="ECO:0000313" key="3">
    <source>
        <dbReference type="Proteomes" id="UP001241758"/>
    </source>
</evidence>
<dbReference type="CDD" id="cd00077">
    <property type="entry name" value="HDc"/>
    <property type="match status" value="1"/>
</dbReference>
<dbReference type="InterPro" id="IPR006674">
    <property type="entry name" value="HD_domain"/>
</dbReference>
<evidence type="ECO:0000259" key="1">
    <source>
        <dbReference type="Pfam" id="PF01966"/>
    </source>
</evidence>
<gene>
    <name evidence="2" type="ORF">QLQ12_44395</name>
</gene>
<keyword evidence="3" id="KW-1185">Reference proteome</keyword>
<proteinExistence type="predicted"/>
<dbReference type="SUPFAM" id="SSF109604">
    <property type="entry name" value="HD-domain/PDEase-like"/>
    <property type="match status" value="1"/>
</dbReference>
<organism evidence="2 3">
    <name type="scientific">Actinoplanes sandaracinus</name>
    <dbReference type="NCBI Taxonomy" id="3045177"/>
    <lineage>
        <taxon>Bacteria</taxon>
        <taxon>Bacillati</taxon>
        <taxon>Actinomycetota</taxon>
        <taxon>Actinomycetes</taxon>
        <taxon>Micromonosporales</taxon>
        <taxon>Micromonosporaceae</taxon>
        <taxon>Actinoplanes</taxon>
    </lineage>
</organism>
<dbReference type="Pfam" id="PF01966">
    <property type="entry name" value="HD"/>
    <property type="match status" value="1"/>
</dbReference>
<dbReference type="InterPro" id="IPR003607">
    <property type="entry name" value="HD/PDEase_dom"/>
</dbReference>